<dbReference type="AlphaFoldDB" id="A0A975S1V4"/>
<evidence type="ECO:0000259" key="1">
    <source>
        <dbReference type="Pfam" id="PF24891"/>
    </source>
</evidence>
<feature type="domain" description="DUF7742" evidence="1">
    <location>
        <begin position="2"/>
        <end position="88"/>
    </location>
</feature>
<protein>
    <recommendedName>
        <fullName evidence="1">DUF7742 domain-containing protein</fullName>
    </recommendedName>
</protein>
<keyword evidence="3" id="KW-1185">Reference proteome</keyword>
<dbReference type="Pfam" id="PF24891">
    <property type="entry name" value="DUF7742"/>
    <property type="match status" value="1"/>
</dbReference>
<dbReference type="KEGG" id="gfu:KM031_02015"/>
<dbReference type="EMBL" id="CP076361">
    <property type="protein sequence ID" value="QWK90711.1"/>
    <property type="molecule type" value="Genomic_DNA"/>
</dbReference>
<dbReference type="InterPro" id="IPR056644">
    <property type="entry name" value="DUF7742"/>
</dbReference>
<evidence type="ECO:0000313" key="3">
    <source>
        <dbReference type="Proteomes" id="UP000679352"/>
    </source>
</evidence>
<name>A0A975S1V4_9RHOB</name>
<dbReference type="RefSeq" id="WP_215504041.1">
    <property type="nucleotide sequence ID" value="NZ_CP076361.1"/>
</dbReference>
<evidence type="ECO:0000313" key="2">
    <source>
        <dbReference type="EMBL" id="QWK90711.1"/>
    </source>
</evidence>
<organism evidence="2 3">
    <name type="scientific">Gemmobacter fulvus</name>
    <dbReference type="NCBI Taxonomy" id="2840474"/>
    <lineage>
        <taxon>Bacteria</taxon>
        <taxon>Pseudomonadati</taxon>
        <taxon>Pseudomonadota</taxon>
        <taxon>Alphaproteobacteria</taxon>
        <taxon>Rhodobacterales</taxon>
        <taxon>Paracoccaceae</taxon>
        <taxon>Gemmobacter</taxon>
    </lineage>
</organism>
<dbReference type="Proteomes" id="UP000679352">
    <property type="component" value="Chromosome"/>
</dbReference>
<gene>
    <name evidence="2" type="ORF">KM031_02015</name>
</gene>
<accession>A0A975S1V4</accession>
<proteinExistence type="predicted"/>
<sequence>MRRILPGDLQAAARVVLAAPAAARPAVVDRMLQEAHFAHHYAKRFGRAHPVWGNGSLLARAAVLPQRQEPCWADPAYLDAIALTIQRLLHWYGRRDPA</sequence>
<reference evidence="2" key="1">
    <citation type="submission" date="2021-06" db="EMBL/GenBank/DDBJ databases">
        <title>Direct submission.</title>
        <authorList>
            <person name="Lee C.-S."/>
            <person name="Jin L."/>
        </authorList>
    </citation>
    <scope>NUCLEOTIDE SEQUENCE</scope>
    <source>
        <strain evidence="2">Con5</strain>
    </source>
</reference>